<dbReference type="InterPro" id="IPR036047">
    <property type="entry name" value="F-box-like_dom_sf"/>
</dbReference>
<dbReference type="EMBL" id="JAUIZM010000010">
    <property type="protein sequence ID" value="KAK1359770.1"/>
    <property type="molecule type" value="Genomic_DNA"/>
</dbReference>
<organism evidence="2 3">
    <name type="scientific">Heracleum sosnowskyi</name>
    <dbReference type="NCBI Taxonomy" id="360622"/>
    <lineage>
        <taxon>Eukaryota</taxon>
        <taxon>Viridiplantae</taxon>
        <taxon>Streptophyta</taxon>
        <taxon>Embryophyta</taxon>
        <taxon>Tracheophyta</taxon>
        <taxon>Spermatophyta</taxon>
        <taxon>Magnoliopsida</taxon>
        <taxon>eudicotyledons</taxon>
        <taxon>Gunneridae</taxon>
        <taxon>Pentapetalae</taxon>
        <taxon>asterids</taxon>
        <taxon>campanulids</taxon>
        <taxon>Apiales</taxon>
        <taxon>Apiaceae</taxon>
        <taxon>Apioideae</taxon>
        <taxon>apioid superclade</taxon>
        <taxon>Tordylieae</taxon>
        <taxon>Tordyliinae</taxon>
        <taxon>Heracleum</taxon>
    </lineage>
</organism>
<comment type="caution">
    <text evidence="2">The sequence shown here is derived from an EMBL/GenBank/DDBJ whole genome shotgun (WGS) entry which is preliminary data.</text>
</comment>
<dbReference type="Proteomes" id="UP001237642">
    <property type="component" value="Unassembled WGS sequence"/>
</dbReference>
<feature type="region of interest" description="Disordered" evidence="1">
    <location>
        <begin position="227"/>
        <end position="252"/>
    </location>
</feature>
<dbReference type="CDD" id="cd22161">
    <property type="entry name" value="F-box_AtSKP2-like"/>
    <property type="match status" value="1"/>
</dbReference>
<evidence type="ECO:0008006" key="4">
    <source>
        <dbReference type="Google" id="ProtNLM"/>
    </source>
</evidence>
<gene>
    <name evidence="2" type="ORF">POM88_044244</name>
</gene>
<dbReference type="SUPFAM" id="SSF81383">
    <property type="entry name" value="F-box domain"/>
    <property type="match status" value="1"/>
</dbReference>
<keyword evidence="3" id="KW-1185">Reference proteome</keyword>
<evidence type="ECO:0000256" key="1">
    <source>
        <dbReference type="SAM" id="MobiDB-lite"/>
    </source>
</evidence>
<name>A0AAD8H519_9APIA</name>
<protein>
    <recommendedName>
        <fullName evidence="4">F-box protein</fullName>
    </recommendedName>
</protein>
<proteinExistence type="predicted"/>
<reference evidence="2" key="2">
    <citation type="submission" date="2023-05" db="EMBL/GenBank/DDBJ databases">
        <authorList>
            <person name="Schelkunov M.I."/>
        </authorList>
    </citation>
    <scope>NUCLEOTIDE SEQUENCE</scope>
    <source>
        <strain evidence="2">Hsosn_3</strain>
        <tissue evidence="2">Leaf</tissue>
    </source>
</reference>
<evidence type="ECO:0000313" key="2">
    <source>
        <dbReference type="EMBL" id="KAK1359770.1"/>
    </source>
</evidence>
<sequence>MSSLKLHLIKLYIFDFRHSSVGLCISRLLFKNQELKLGYYKKLMVVAGCGGGMKMGGGRVITEWKDILMELLLRIVSLVDDRSVIVASGVCSGWRDAICRGLTRLSLSWLMQPAPAGEYASTAYVSFRYAHALETAVFLGGASILDQPVCITNWGQSEDEFNIWNRSSWKLEDESSETHVSEGNRSVPSAGEAVSLAQDVVKSMVSTGYVLGIGALRKANPDLNFDIGPLSATPTSGQDDNNTPTTQGGTEF</sequence>
<feature type="compositionally biased region" description="Polar residues" evidence="1">
    <location>
        <begin position="232"/>
        <end position="252"/>
    </location>
</feature>
<accession>A0AAD8H519</accession>
<reference evidence="2" key="1">
    <citation type="submission" date="2023-02" db="EMBL/GenBank/DDBJ databases">
        <title>Genome of toxic invasive species Heracleum sosnowskyi carries increased number of genes despite the absence of recent whole-genome duplications.</title>
        <authorList>
            <person name="Schelkunov M."/>
            <person name="Shtratnikova V."/>
            <person name="Makarenko M."/>
            <person name="Klepikova A."/>
            <person name="Omelchenko D."/>
            <person name="Novikova G."/>
            <person name="Obukhova E."/>
            <person name="Bogdanov V."/>
            <person name="Penin A."/>
            <person name="Logacheva M."/>
        </authorList>
    </citation>
    <scope>NUCLEOTIDE SEQUENCE</scope>
    <source>
        <strain evidence="2">Hsosn_3</strain>
        <tissue evidence="2">Leaf</tissue>
    </source>
</reference>
<evidence type="ECO:0000313" key="3">
    <source>
        <dbReference type="Proteomes" id="UP001237642"/>
    </source>
</evidence>
<dbReference type="AlphaFoldDB" id="A0AAD8H519"/>